<dbReference type="EMBL" id="GL433858">
    <property type="protein sequence ID" value="EFN52117.1"/>
    <property type="molecule type" value="Genomic_DNA"/>
</dbReference>
<dbReference type="GeneID" id="17351599"/>
<sequence>MVEVLTRIIPNSVKASQVYLSVGSMLIGATAPLLCGFITSLTDNTKKHSSLKNEFTTELCALKVLISQAQADNNVRFAKIDNAISALDIKVDNAIGALDAKIDNAISAISCLRQDLGGVKATLDFVEKTKAVLNCAVIGAFLYALYTRR</sequence>
<keyword evidence="1" id="KW-0472">Membrane</keyword>
<organism evidence="3">
    <name type="scientific">Chlorella variabilis</name>
    <name type="common">Green alga</name>
    <dbReference type="NCBI Taxonomy" id="554065"/>
    <lineage>
        <taxon>Eukaryota</taxon>
        <taxon>Viridiplantae</taxon>
        <taxon>Chlorophyta</taxon>
        <taxon>core chlorophytes</taxon>
        <taxon>Trebouxiophyceae</taxon>
        <taxon>Chlorellales</taxon>
        <taxon>Chlorellaceae</taxon>
        <taxon>Chlorella clade</taxon>
        <taxon>Chlorella</taxon>
    </lineage>
</organism>
<reference evidence="2 3" key="1">
    <citation type="journal article" date="2010" name="Plant Cell">
        <title>The Chlorella variabilis NC64A genome reveals adaptation to photosymbiosis, coevolution with viruses, and cryptic sex.</title>
        <authorList>
            <person name="Blanc G."/>
            <person name="Duncan G."/>
            <person name="Agarkova I."/>
            <person name="Borodovsky M."/>
            <person name="Gurnon J."/>
            <person name="Kuo A."/>
            <person name="Lindquist E."/>
            <person name="Lucas S."/>
            <person name="Pangilinan J."/>
            <person name="Polle J."/>
            <person name="Salamov A."/>
            <person name="Terry A."/>
            <person name="Yamada T."/>
            <person name="Dunigan D.D."/>
            <person name="Grigoriev I.V."/>
            <person name="Claverie J.M."/>
            <person name="Van Etten J.L."/>
        </authorList>
    </citation>
    <scope>NUCLEOTIDE SEQUENCE [LARGE SCALE GENOMIC DNA]</scope>
    <source>
        <strain evidence="2 3">NC64A</strain>
    </source>
</reference>
<dbReference type="KEGG" id="cvr:CHLNCDRAFT_139430"/>
<accession>E1ZPS7</accession>
<evidence type="ECO:0000256" key="1">
    <source>
        <dbReference type="SAM" id="Phobius"/>
    </source>
</evidence>
<keyword evidence="1" id="KW-0812">Transmembrane</keyword>
<gene>
    <name evidence="2" type="ORF">CHLNCDRAFT_139430</name>
</gene>
<keyword evidence="3" id="KW-1185">Reference proteome</keyword>
<proteinExistence type="predicted"/>
<feature type="transmembrane region" description="Helical" evidence="1">
    <location>
        <begin position="20"/>
        <end position="42"/>
    </location>
</feature>
<evidence type="ECO:0000313" key="3">
    <source>
        <dbReference type="Proteomes" id="UP000008141"/>
    </source>
</evidence>
<name>E1ZPS7_CHLVA</name>
<dbReference type="InParanoid" id="E1ZPS7"/>
<dbReference type="RefSeq" id="XP_005844219.1">
    <property type="nucleotide sequence ID" value="XM_005844157.1"/>
</dbReference>
<evidence type="ECO:0000313" key="2">
    <source>
        <dbReference type="EMBL" id="EFN52117.1"/>
    </source>
</evidence>
<dbReference type="Proteomes" id="UP000008141">
    <property type="component" value="Unassembled WGS sequence"/>
</dbReference>
<dbReference type="AlphaFoldDB" id="E1ZPS7"/>
<keyword evidence="1" id="KW-1133">Transmembrane helix</keyword>
<protein>
    <submittedName>
        <fullName evidence="2">Uncharacterized protein</fullName>
    </submittedName>
</protein>